<feature type="transmembrane region" description="Helical" evidence="2">
    <location>
        <begin position="412"/>
        <end position="430"/>
    </location>
</feature>
<dbReference type="OrthoDB" id="29661at2759"/>
<dbReference type="GO" id="GO:0098553">
    <property type="term" value="C:lumenal side of endoplasmic reticulum membrane"/>
    <property type="evidence" value="ECO:0007669"/>
    <property type="project" value="TreeGrafter"/>
</dbReference>
<dbReference type="PANTHER" id="PTHR12174">
    <property type="entry name" value="SIGNAL PEPTIDE PEPTIDASE"/>
    <property type="match status" value="1"/>
</dbReference>
<feature type="transmembrane region" description="Helical" evidence="2">
    <location>
        <begin position="442"/>
        <end position="461"/>
    </location>
</feature>
<sequence>MDYILFTVWNMIILIASVIIYTGCRRSYSIYFFERDAKRIIFLEDAGAVAIPIVLSVLLIILNYSLKLSGKNDTEEKTEQKLPQSRTSNVSNQLTRKMSIKLDSILESVVAGGSCREKCDNDYKNLLHHSHYFIACGNSNFFIDGNDEEMKRKLSEDLPKKMESVDGSNSEEYLMSNEILSTPSLKNISKQLIQESNEVSENIGETEPTDGIDQESPSSRTVSLRRKSILNDYELAVERKRSQIYKKIGKLTSLPAMNEIVTVMHCSLINISKRSILNILGQLISIHIPIWFGVIAVQITVIEIFDNKFYHLFYYHHPRMKQLAMVIAILLGLFHEVKWTWVVNDILSIATSYVIIARTETASYFAGFLFLLGMILFDIFWFYCIDLFSVVTKHSRSPLVLIIPLGKNRRPASISVVDIIVPGIFLNILLKFAEMYDSEVFVLSFYACISGLLVTELITLLQKKSTPAIVLPGIFALSASMLSVENPSDLWRFGIKH</sequence>
<feature type="transmembrane region" description="Helical" evidence="2">
    <location>
        <begin position="323"/>
        <end position="342"/>
    </location>
</feature>
<dbReference type="FunCoup" id="A0A3P7EF98">
    <property type="interactions" value="98"/>
</dbReference>
<dbReference type="InterPro" id="IPR007369">
    <property type="entry name" value="Peptidase_A22B_SPP"/>
</dbReference>
<dbReference type="OMA" id="WISNDIL"/>
<evidence type="ECO:0000313" key="4">
    <source>
        <dbReference type="Proteomes" id="UP000270924"/>
    </source>
</evidence>
<feature type="transmembrane region" description="Helical" evidence="2">
    <location>
        <begin position="45"/>
        <end position="66"/>
    </location>
</feature>
<keyword evidence="4" id="KW-1185">Reference proteome</keyword>
<keyword evidence="2" id="KW-0812">Transmembrane</keyword>
<organism evidence="3 4">
    <name type="scientific">Wuchereria bancrofti</name>
    <dbReference type="NCBI Taxonomy" id="6293"/>
    <lineage>
        <taxon>Eukaryota</taxon>
        <taxon>Metazoa</taxon>
        <taxon>Ecdysozoa</taxon>
        <taxon>Nematoda</taxon>
        <taxon>Chromadorea</taxon>
        <taxon>Rhabditida</taxon>
        <taxon>Spirurina</taxon>
        <taxon>Spiruromorpha</taxon>
        <taxon>Filarioidea</taxon>
        <taxon>Onchocercidae</taxon>
        <taxon>Wuchereria</taxon>
    </lineage>
</organism>
<feature type="transmembrane region" description="Helical" evidence="2">
    <location>
        <begin position="6"/>
        <end position="24"/>
    </location>
</feature>
<dbReference type="GO" id="GO:0042500">
    <property type="term" value="F:aspartic endopeptidase activity, intramembrane cleaving"/>
    <property type="evidence" value="ECO:0007669"/>
    <property type="project" value="InterPro"/>
</dbReference>
<feature type="transmembrane region" description="Helical" evidence="2">
    <location>
        <begin position="362"/>
        <end position="391"/>
    </location>
</feature>
<dbReference type="GO" id="GO:0033619">
    <property type="term" value="P:membrane protein proteolysis"/>
    <property type="evidence" value="ECO:0007669"/>
    <property type="project" value="TreeGrafter"/>
</dbReference>
<keyword evidence="2" id="KW-0472">Membrane</keyword>
<dbReference type="GO" id="GO:0098554">
    <property type="term" value="C:cytoplasmic side of endoplasmic reticulum membrane"/>
    <property type="evidence" value="ECO:0007669"/>
    <property type="project" value="TreeGrafter"/>
</dbReference>
<dbReference type="AlphaFoldDB" id="A0A3P7EF98"/>
<feature type="region of interest" description="Disordered" evidence="1">
    <location>
        <begin position="200"/>
        <end position="219"/>
    </location>
</feature>
<evidence type="ECO:0000313" key="3">
    <source>
        <dbReference type="EMBL" id="VDM21660.1"/>
    </source>
</evidence>
<dbReference type="Pfam" id="PF04258">
    <property type="entry name" value="Peptidase_A22B"/>
    <property type="match status" value="1"/>
</dbReference>
<dbReference type="PANTHER" id="PTHR12174:SF35">
    <property type="entry name" value="INTRAMEMBRANE PROTEASE (IMPAS) FAMILY"/>
    <property type="match status" value="1"/>
</dbReference>
<name>A0A3P7EF98_WUCBA</name>
<gene>
    <name evidence="3" type="ORF">WBA_LOCUS12071</name>
</gene>
<dbReference type="GO" id="GO:0006465">
    <property type="term" value="P:signal peptide processing"/>
    <property type="evidence" value="ECO:0007669"/>
    <property type="project" value="TreeGrafter"/>
</dbReference>
<accession>A0A3P7EF98</accession>
<feature type="transmembrane region" description="Helical" evidence="2">
    <location>
        <begin position="279"/>
        <end position="302"/>
    </location>
</feature>
<protein>
    <submittedName>
        <fullName evidence="3">Uncharacterized protein</fullName>
    </submittedName>
</protein>
<dbReference type="InParanoid" id="A0A3P7EF98"/>
<dbReference type="EMBL" id="UYWW01012588">
    <property type="protein sequence ID" value="VDM21660.1"/>
    <property type="molecule type" value="Genomic_DNA"/>
</dbReference>
<evidence type="ECO:0000256" key="1">
    <source>
        <dbReference type="SAM" id="MobiDB-lite"/>
    </source>
</evidence>
<proteinExistence type="predicted"/>
<keyword evidence="2" id="KW-1133">Transmembrane helix</keyword>
<evidence type="ECO:0000256" key="2">
    <source>
        <dbReference type="SAM" id="Phobius"/>
    </source>
</evidence>
<dbReference type="Proteomes" id="UP000270924">
    <property type="component" value="Unassembled WGS sequence"/>
</dbReference>
<reference evidence="3 4" key="1">
    <citation type="submission" date="2018-11" db="EMBL/GenBank/DDBJ databases">
        <authorList>
            <consortium name="Pathogen Informatics"/>
        </authorList>
    </citation>
    <scope>NUCLEOTIDE SEQUENCE [LARGE SCALE GENOMIC DNA]</scope>
</reference>